<dbReference type="PROSITE" id="PS51723">
    <property type="entry name" value="PEPTIDASE_M60"/>
    <property type="match status" value="1"/>
</dbReference>
<dbReference type="PANTHER" id="PTHR15730">
    <property type="entry name" value="EXPERIMENTAL AUTOIMMUNE PROSTATITIS ANTIGEN 2-RELATED"/>
    <property type="match status" value="1"/>
</dbReference>
<dbReference type="GO" id="GO:0005886">
    <property type="term" value="C:plasma membrane"/>
    <property type="evidence" value="ECO:0000318"/>
    <property type="project" value="GO_Central"/>
</dbReference>
<sequence length="386" mass="43014">MIMNSLSWVAGGVTSMIKIALIGFPKNLGVSTLKIFHDLGFFAEVFNGKNTLAGYNAICLLSDFPMDDEDLIEQINQFIDAGGGMLVFHIQSDPNAPLPINSLLVKYGLAFTYDLLNENSEENPPIIIPAQFAAVRDNNFVLLTAKFKARIGQSSIDITALDDIVTLLRYYIMVTDESYIDQLNEIYEYCWDYLKKTGYSLENGLCCPDVKHGIIVVLIHELMPKLPLTVYKPIPEYEFFPGKTGDEPLGEFDVELVVQPDIWIATGLWLPAGKIGTVELHSDYPLNLQIQIGSQVTGLLAKNGALKRWPNVVSYFQLTSEVTQVATSFGGITYVTCNDVMDSVTVKIHFTNFCLYPRACCDDPSVWKSTQNTQVPWGEIETPSYC</sequence>
<dbReference type="VEuPathDB" id="TrichDB:TVAG_224000"/>
<protein>
    <recommendedName>
        <fullName evidence="1">Peptidase M60 domain-containing protein</fullName>
    </recommendedName>
</protein>
<dbReference type="RefSeq" id="XP_001327547.1">
    <property type="nucleotide sequence ID" value="XM_001327512.1"/>
</dbReference>
<keyword evidence="3" id="KW-1185">Reference proteome</keyword>
<dbReference type="InParanoid" id="A2DW23"/>
<reference evidence="2" key="2">
    <citation type="journal article" date="2007" name="Science">
        <title>Draft genome sequence of the sexually transmitted pathogen Trichomonas vaginalis.</title>
        <authorList>
            <person name="Carlton J.M."/>
            <person name="Hirt R.P."/>
            <person name="Silva J.C."/>
            <person name="Delcher A.L."/>
            <person name="Schatz M."/>
            <person name="Zhao Q."/>
            <person name="Wortman J.R."/>
            <person name="Bidwell S.L."/>
            <person name="Alsmark U.C.M."/>
            <person name="Besteiro S."/>
            <person name="Sicheritz-Ponten T."/>
            <person name="Noel C.J."/>
            <person name="Dacks J.B."/>
            <person name="Foster P.G."/>
            <person name="Simillion C."/>
            <person name="Van de Peer Y."/>
            <person name="Miranda-Saavedra D."/>
            <person name="Barton G.J."/>
            <person name="Westrop G.D."/>
            <person name="Mueller S."/>
            <person name="Dessi D."/>
            <person name="Fiori P.L."/>
            <person name="Ren Q."/>
            <person name="Paulsen I."/>
            <person name="Zhang H."/>
            <person name="Bastida-Corcuera F.D."/>
            <person name="Simoes-Barbosa A."/>
            <person name="Brown M.T."/>
            <person name="Hayes R.D."/>
            <person name="Mukherjee M."/>
            <person name="Okumura C.Y."/>
            <person name="Schneider R."/>
            <person name="Smith A.J."/>
            <person name="Vanacova S."/>
            <person name="Villalvazo M."/>
            <person name="Haas B.J."/>
            <person name="Pertea M."/>
            <person name="Feldblyum T.V."/>
            <person name="Utterback T.R."/>
            <person name="Shu C.L."/>
            <person name="Osoegawa K."/>
            <person name="de Jong P.J."/>
            <person name="Hrdy I."/>
            <person name="Horvathova L."/>
            <person name="Zubacova Z."/>
            <person name="Dolezal P."/>
            <person name="Malik S.B."/>
            <person name="Logsdon J.M. Jr."/>
            <person name="Henze K."/>
            <person name="Gupta A."/>
            <person name="Wang C.C."/>
            <person name="Dunne R.L."/>
            <person name="Upcroft J.A."/>
            <person name="Upcroft P."/>
            <person name="White O."/>
            <person name="Salzberg S.L."/>
            <person name="Tang P."/>
            <person name="Chiu C.-H."/>
            <person name="Lee Y.-S."/>
            <person name="Embley T.M."/>
            <person name="Coombs G.H."/>
            <person name="Mottram J.C."/>
            <person name="Tachezy J."/>
            <person name="Fraser-Liggett C.M."/>
            <person name="Johnson P.J."/>
        </authorList>
    </citation>
    <scope>NUCLEOTIDE SEQUENCE [LARGE SCALE GENOMIC DNA]</scope>
    <source>
        <strain evidence="2">G3</strain>
    </source>
</reference>
<dbReference type="Pfam" id="PF17291">
    <property type="entry name" value="M60-like_N"/>
    <property type="match status" value="1"/>
</dbReference>
<evidence type="ECO:0000313" key="3">
    <source>
        <dbReference type="Proteomes" id="UP000001542"/>
    </source>
</evidence>
<dbReference type="AlphaFoldDB" id="A2DW23"/>
<dbReference type="KEGG" id="tva:4773326"/>
<dbReference type="EMBL" id="DS113257">
    <property type="protein sequence ID" value="EAY15324.1"/>
    <property type="molecule type" value="Genomic_DNA"/>
</dbReference>
<name>A2DW23_TRIV3</name>
<dbReference type="InterPro" id="IPR031161">
    <property type="entry name" value="Peptidase_M60_dom"/>
</dbReference>
<organism evidence="2 3">
    <name type="scientific">Trichomonas vaginalis (strain ATCC PRA-98 / G3)</name>
    <dbReference type="NCBI Taxonomy" id="412133"/>
    <lineage>
        <taxon>Eukaryota</taxon>
        <taxon>Metamonada</taxon>
        <taxon>Parabasalia</taxon>
        <taxon>Trichomonadida</taxon>
        <taxon>Trichomonadidae</taxon>
        <taxon>Trichomonas</taxon>
    </lineage>
</organism>
<gene>
    <name evidence="2" type="ORF">TVAG_224000</name>
</gene>
<evidence type="ECO:0000313" key="2">
    <source>
        <dbReference type="EMBL" id="EAY15324.1"/>
    </source>
</evidence>
<reference evidence="2" key="1">
    <citation type="submission" date="2006-10" db="EMBL/GenBank/DDBJ databases">
        <authorList>
            <person name="Amadeo P."/>
            <person name="Zhao Q."/>
            <person name="Wortman J."/>
            <person name="Fraser-Liggett C."/>
            <person name="Carlton J."/>
        </authorList>
    </citation>
    <scope>NUCLEOTIDE SEQUENCE</scope>
    <source>
        <strain evidence="2">G3</strain>
    </source>
</reference>
<dbReference type="InterPro" id="IPR035423">
    <property type="entry name" value="M60-like_N"/>
</dbReference>
<dbReference type="GO" id="GO:0044325">
    <property type="term" value="F:transmembrane transporter binding"/>
    <property type="evidence" value="ECO:0000318"/>
    <property type="project" value="GO_Central"/>
</dbReference>
<dbReference type="Proteomes" id="UP000001542">
    <property type="component" value="Unassembled WGS sequence"/>
</dbReference>
<dbReference type="InterPro" id="IPR051244">
    <property type="entry name" value="TCAF"/>
</dbReference>
<feature type="domain" description="Peptidase M60" evidence="1">
    <location>
        <begin position="261"/>
        <end position="386"/>
    </location>
</feature>
<dbReference type="PANTHER" id="PTHR15730:SF5">
    <property type="entry name" value="SI:CH211-210B2.2-RELATED"/>
    <property type="match status" value="1"/>
</dbReference>
<proteinExistence type="predicted"/>
<evidence type="ECO:0000259" key="1">
    <source>
        <dbReference type="PROSITE" id="PS51723"/>
    </source>
</evidence>
<accession>A2DW23</accession>
<dbReference type="VEuPathDB" id="TrichDB:TVAGG3_0805240"/>
<dbReference type="OrthoDB" id="10260387at2759"/>